<dbReference type="InterPro" id="IPR027377">
    <property type="entry name" value="ZAR1/RTP1-5-like_Znf-3CxxC"/>
</dbReference>
<evidence type="ECO:0000313" key="10">
    <source>
        <dbReference type="Proteomes" id="UP000693946"/>
    </source>
</evidence>
<dbReference type="GO" id="GO:0051205">
    <property type="term" value="P:protein insertion into membrane"/>
    <property type="evidence" value="ECO:0007669"/>
    <property type="project" value="TreeGrafter"/>
</dbReference>
<evidence type="ECO:0000256" key="3">
    <source>
        <dbReference type="ARBA" id="ARBA00022723"/>
    </source>
</evidence>
<dbReference type="SMART" id="SM01328">
    <property type="entry name" value="zf-3CxxC"/>
    <property type="match status" value="1"/>
</dbReference>
<name>A0AAV6R844_SOLSE</name>
<accession>A0AAV6R844</accession>
<evidence type="ECO:0000313" key="9">
    <source>
        <dbReference type="EMBL" id="KAG7500689.1"/>
    </source>
</evidence>
<dbReference type="PANTHER" id="PTHR14402:SF20">
    <property type="entry name" value="RECEPTOR-TRANSPORTING PROTEIN 2"/>
    <property type="match status" value="1"/>
</dbReference>
<organism evidence="9 10">
    <name type="scientific">Solea senegalensis</name>
    <name type="common">Senegalese sole</name>
    <dbReference type="NCBI Taxonomy" id="28829"/>
    <lineage>
        <taxon>Eukaryota</taxon>
        <taxon>Metazoa</taxon>
        <taxon>Chordata</taxon>
        <taxon>Craniata</taxon>
        <taxon>Vertebrata</taxon>
        <taxon>Euteleostomi</taxon>
        <taxon>Actinopterygii</taxon>
        <taxon>Neopterygii</taxon>
        <taxon>Teleostei</taxon>
        <taxon>Neoteleostei</taxon>
        <taxon>Acanthomorphata</taxon>
        <taxon>Carangaria</taxon>
        <taxon>Pleuronectiformes</taxon>
        <taxon>Pleuronectoidei</taxon>
        <taxon>Soleidae</taxon>
        <taxon>Solea</taxon>
    </lineage>
</organism>
<evidence type="ECO:0000256" key="2">
    <source>
        <dbReference type="ARBA" id="ARBA00022692"/>
    </source>
</evidence>
<dbReference type="PANTHER" id="PTHR14402">
    <property type="entry name" value="RECEPTOR TRANSPORTING PROTEIN"/>
    <property type="match status" value="1"/>
</dbReference>
<sequence length="178" mass="20847">MDKSTVWAPSLWLDIFDELVYDDNELDNEDQWTLNFNYSQTDKLTAKERKDGWKITCQHVNGRFQCDSCYRTWSSVKVVVVFRYRLRGSRGTVIMRPFRQMCRQCDSNRFNLPGFSDNAVEESLLRLFSKIWKNCYGVEEDSDDNSENNSNKYTTKPHEASLCEACSQGICKQVEECV</sequence>
<dbReference type="Proteomes" id="UP000693946">
    <property type="component" value="Linkage Group LG20"/>
</dbReference>
<evidence type="ECO:0000256" key="1">
    <source>
        <dbReference type="ARBA" id="ARBA00004167"/>
    </source>
</evidence>
<evidence type="ECO:0000256" key="7">
    <source>
        <dbReference type="ARBA" id="ARBA00023136"/>
    </source>
</evidence>
<dbReference type="Pfam" id="PF13695">
    <property type="entry name" value="Zn_ribbon_3CxxC"/>
    <property type="match status" value="1"/>
</dbReference>
<keyword evidence="6" id="KW-1133">Transmembrane helix</keyword>
<evidence type="ECO:0000256" key="6">
    <source>
        <dbReference type="ARBA" id="ARBA00022989"/>
    </source>
</evidence>
<dbReference type="InterPro" id="IPR026096">
    <property type="entry name" value="R-trans_p"/>
</dbReference>
<keyword evidence="2" id="KW-0812">Transmembrane</keyword>
<dbReference type="AlphaFoldDB" id="A0AAV6R844"/>
<comment type="subcellular location">
    <subcellularLocation>
        <location evidence="1">Membrane</location>
        <topology evidence="1">Single-pass membrane protein</topology>
    </subcellularLocation>
</comment>
<keyword evidence="7" id="KW-0472">Membrane</keyword>
<dbReference type="GO" id="GO:0016020">
    <property type="term" value="C:membrane"/>
    <property type="evidence" value="ECO:0007669"/>
    <property type="project" value="UniProtKB-SubCell"/>
</dbReference>
<gene>
    <name evidence="9" type="ORF">JOB18_026395</name>
</gene>
<evidence type="ECO:0000256" key="5">
    <source>
        <dbReference type="ARBA" id="ARBA00022833"/>
    </source>
</evidence>
<keyword evidence="5" id="KW-0862">Zinc</keyword>
<proteinExistence type="predicted"/>
<dbReference type="GO" id="GO:0031849">
    <property type="term" value="F:olfactory receptor binding"/>
    <property type="evidence" value="ECO:0007669"/>
    <property type="project" value="TreeGrafter"/>
</dbReference>
<evidence type="ECO:0000259" key="8">
    <source>
        <dbReference type="SMART" id="SM01328"/>
    </source>
</evidence>
<feature type="domain" description="3CxxC-type" evidence="8">
    <location>
        <begin position="59"/>
        <end position="169"/>
    </location>
</feature>
<comment type="caution">
    <text evidence="9">The sequence shown here is derived from an EMBL/GenBank/DDBJ whole genome shotgun (WGS) entry which is preliminary data.</text>
</comment>
<keyword evidence="3" id="KW-0479">Metal-binding</keyword>
<protein>
    <recommendedName>
        <fullName evidence="8">3CxxC-type domain-containing protein</fullName>
    </recommendedName>
</protein>
<evidence type="ECO:0000256" key="4">
    <source>
        <dbReference type="ARBA" id="ARBA00022771"/>
    </source>
</evidence>
<keyword evidence="4" id="KW-0863">Zinc-finger</keyword>
<reference evidence="9 10" key="1">
    <citation type="journal article" date="2021" name="Sci. Rep.">
        <title>Chromosome anchoring in Senegalese sole (Solea senegalensis) reveals sex-associated markers and genome rearrangements in flatfish.</title>
        <authorList>
            <person name="Guerrero-Cozar I."/>
            <person name="Gomez-Garrido J."/>
            <person name="Berbel C."/>
            <person name="Martinez-Blanch J.F."/>
            <person name="Alioto T."/>
            <person name="Claros M.G."/>
            <person name="Gagnaire P.A."/>
            <person name="Manchado M."/>
        </authorList>
    </citation>
    <scope>NUCLEOTIDE SEQUENCE [LARGE SCALE GENOMIC DNA]</scope>
    <source>
        <strain evidence="9">Sse05_10M</strain>
    </source>
</reference>
<dbReference type="GO" id="GO:0008270">
    <property type="term" value="F:zinc ion binding"/>
    <property type="evidence" value="ECO:0007669"/>
    <property type="project" value="UniProtKB-KW"/>
</dbReference>
<dbReference type="EMBL" id="JAGKHQ010000013">
    <property type="protein sequence ID" value="KAG7500689.1"/>
    <property type="molecule type" value="Genomic_DNA"/>
</dbReference>
<keyword evidence="10" id="KW-1185">Reference proteome</keyword>
<dbReference type="GO" id="GO:0006612">
    <property type="term" value="P:protein targeting to membrane"/>
    <property type="evidence" value="ECO:0007669"/>
    <property type="project" value="TreeGrafter"/>
</dbReference>